<dbReference type="Proteomes" id="UP000697107">
    <property type="component" value="Unassembled WGS sequence"/>
</dbReference>
<dbReference type="Proteomes" id="UP000760860">
    <property type="component" value="Unassembled WGS sequence"/>
</dbReference>
<dbReference type="EMBL" id="RCML01002195">
    <property type="protein sequence ID" value="KAG2958640.1"/>
    <property type="molecule type" value="Genomic_DNA"/>
</dbReference>
<accession>A0A8T1I9C9</accession>
<gene>
    <name evidence="1" type="ORF">PC113_g23293</name>
    <name evidence="2" type="ORF">PC118_g23424</name>
    <name evidence="3" type="ORF">PC129_g8186</name>
</gene>
<dbReference type="EMBL" id="RCMG01002107">
    <property type="protein sequence ID" value="KAG2814653.1"/>
    <property type="molecule type" value="Genomic_DNA"/>
</dbReference>
<dbReference type="InterPro" id="IPR036397">
    <property type="entry name" value="RNaseH_sf"/>
</dbReference>
<dbReference type="VEuPathDB" id="FungiDB:PC110_g23697"/>
<reference evidence="3" key="1">
    <citation type="submission" date="2018-05" db="EMBL/GenBank/DDBJ databases">
        <title>Effector identification in a new, highly contiguous assembly of the strawberry crown rot pathogen Phytophthora cactorum.</title>
        <authorList>
            <person name="Armitage A.D."/>
            <person name="Nellist C.F."/>
            <person name="Bates H."/>
            <person name="Vickerstaff R.J."/>
            <person name="Harrison R.J."/>
        </authorList>
    </citation>
    <scope>NUCLEOTIDE SEQUENCE</scope>
    <source>
        <strain evidence="1">15-7</strain>
        <strain evidence="2">P415</strain>
        <strain evidence="3">P421</strain>
    </source>
</reference>
<comment type="caution">
    <text evidence="3">The sequence shown here is derived from an EMBL/GenBank/DDBJ whole genome shotgun (WGS) entry which is preliminary data.</text>
</comment>
<dbReference type="GO" id="GO:0003676">
    <property type="term" value="F:nucleic acid binding"/>
    <property type="evidence" value="ECO:0007669"/>
    <property type="project" value="InterPro"/>
</dbReference>
<dbReference type="AlphaFoldDB" id="A0A8T1I9C9"/>
<organism evidence="3 4">
    <name type="scientific">Phytophthora cactorum</name>
    <dbReference type="NCBI Taxonomy" id="29920"/>
    <lineage>
        <taxon>Eukaryota</taxon>
        <taxon>Sar</taxon>
        <taxon>Stramenopiles</taxon>
        <taxon>Oomycota</taxon>
        <taxon>Peronosporomycetes</taxon>
        <taxon>Peronosporales</taxon>
        <taxon>Peronosporaceae</taxon>
        <taxon>Phytophthora</taxon>
    </lineage>
</organism>
<evidence type="ECO:0000313" key="2">
    <source>
        <dbReference type="EMBL" id="KAG2958640.1"/>
    </source>
</evidence>
<dbReference type="Gene3D" id="3.30.420.10">
    <property type="entry name" value="Ribonuclease H-like superfamily/Ribonuclease H"/>
    <property type="match status" value="1"/>
</dbReference>
<evidence type="ECO:0000313" key="4">
    <source>
        <dbReference type="Proteomes" id="UP000760860"/>
    </source>
</evidence>
<proteinExistence type="predicted"/>
<name>A0A8T1I9C9_9STRA</name>
<evidence type="ECO:0008006" key="5">
    <source>
        <dbReference type="Google" id="ProtNLM"/>
    </source>
</evidence>
<dbReference type="Proteomes" id="UP000735874">
    <property type="component" value="Unassembled WGS sequence"/>
</dbReference>
<evidence type="ECO:0000313" key="1">
    <source>
        <dbReference type="EMBL" id="KAG2814653.1"/>
    </source>
</evidence>
<sequence length="153" mass="17306">MDVNVDFVQKIYFTVKNSETYREFFSGKKVVIVLDNAPAHNQTEARLEQKLGEHSDLVLLGVGPYSPMLNLIEVRCCFSVFKSKVKTYLSDHRQRMFNQGAFPTMSEARMSLLEDAANASIGCMHRHLVVSMALHCQRAVADALKMEDVQYGT</sequence>
<evidence type="ECO:0000313" key="3">
    <source>
        <dbReference type="EMBL" id="KAG3221057.1"/>
    </source>
</evidence>
<protein>
    <recommendedName>
        <fullName evidence="5">Tc1-like transposase DDE domain-containing protein</fullName>
    </recommendedName>
</protein>
<dbReference type="EMBL" id="RCMV01000235">
    <property type="protein sequence ID" value="KAG3221057.1"/>
    <property type="molecule type" value="Genomic_DNA"/>
</dbReference>